<evidence type="ECO:0000259" key="14">
    <source>
        <dbReference type="PROSITE" id="PS50901"/>
    </source>
</evidence>
<evidence type="ECO:0000256" key="3">
    <source>
        <dbReference type="ARBA" id="ARBA00022475"/>
    </source>
</evidence>
<keyword evidence="10" id="KW-0238">DNA-binding</keyword>
<dbReference type="InterPro" id="IPR002543">
    <property type="entry name" value="FtsK_dom"/>
</dbReference>
<keyword evidence="11 13" id="KW-0472">Membrane</keyword>
<dbReference type="InterPro" id="IPR041027">
    <property type="entry name" value="FtsK_alpha"/>
</dbReference>
<dbReference type="GO" id="GO:0007059">
    <property type="term" value="P:chromosome segregation"/>
    <property type="evidence" value="ECO:0007669"/>
    <property type="project" value="UniProtKB-KW"/>
</dbReference>
<dbReference type="InterPro" id="IPR005019">
    <property type="entry name" value="Adenine_glyco"/>
</dbReference>
<keyword evidence="9 13" id="KW-1133">Transmembrane helix</keyword>
<dbReference type="InterPro" id="IPR036390">
    <property type="entry name" value="WH_DNA-bd_sf"/>
</dbReference>
<dbReference type="GO" id="GO:0051301">
    <property type="term" value="P:cell division"/>
    <property type="evidence" value="ECO:0007669"/>
    <property type="project" value="UniProtKB-KW"/>
</dbReference>
<evidence type="ECO:0000256" key="1">
    <source>
        <dbReference type="ARBA" id="ARBA00004651"/>
    </source>
</evidence>
<dbReference type="Gene3D" id="1.10.10.10">
    <property type="entry name" value="Winged helix-like DNA-binding domain superfamily/Winged helix DNA-binding domain"/>
    <property type="match status" value="1"/>
</dbReference>
<reference evidence="15" key="1">
    <citation type="submission" date="2021-02" db="EMBL/GenBank/DDBJ databases">
        <authorList>
            <person name="Nowell W R."/>
        </authorList>
    </citation>
    <scope>NUCLEOTIDE SEQUENCE</scope>
</reference>
<dbReference type="InterPro" id="IPR011257">
    <property type="entry name" value="DNA_glycosylase"/>
</dbReference>
<dbReference type="GO" id="GO:0006284">
    <property type="term" value="P:base-excision repair"/>
    <property type="evidence" value="ECO:0007669"/>
    <property type="project" value="InterPro"/>
</dbReference>
<evidence type="ECO:0000256" key="10">
    <source>
        <dbReference type="ARBA" id="ARBA00023125"/>
    </source>
</evidence>
<evidence type="ECO:0000313" key="15">
    <source>
        <dbReference type="EMBL" id="CAF2043652.1"/>
    </source>
</evidence>
<dbReference type="Pfam" id="PF13491">
    <property type="entry name" value="FtsK_4TM"/>
    <property type="match status" value="1"/>
</dbReference>
<feature type="transmembrane region" description="Helical" evidence="13">
    <location>
        <begin position="74"/>
        <end position="91"/>
    </location>
</feature>
<feature type="domain" description="FtsK" evidence="14">
    <location>
        <begin position="588"/>
        <end position="802"/>
    </location>
</feature>
<feature type="transmembrane region" description="Helical" evidence="13">
    <location>
        <begin position="37"/>
        <end position="62"/>
    </location>
</feature>
<dbReference type="InterPro" id="IPR050206">
    <property type="entry name" value="FtsK/SpoIIIE/SftA"/>
</dbReference>
<dbReference type="SUPFAM" id="SSF48150">
    <property type="entry name" value="DNA-glycosylase"/>
    <property type="match status" value="1"/>
</dbReference>
<dbReference type="GO" id="GO:0005886">
    <property type="term" value="C:plasma membrane"/>
    <property type="evidence" value="ECO:0007669"/>
    <property type="project" value="UniProtKB-SubCell"/>
</dbReference>
<evidence type="ECO:0000256" key="8">
    <source>
        <dbReference type="ARBA" id="ARBA00022840"/>
    </source>
</evidence>
<dbReference type="SMART" id="SM00843">
    <property type="entry name" value="Ftsk_gamma"/>
    <property type="match status" value="1"/>
</dbReference>
<dbReference type="GO" id="GO:0008725">
    <property type="term" value="F:DNA-3-methyladenine glycosylase activity"/>
    <property type="evidence" value="ECO:0007669"/>
    <property type="project" value="InterPro"/>
</dbReference>
<comment type="subcellular location">
    <subcellularLocation>
        <location evidence="1">Cell membrane</location>
        <topology evidence="1">Multi-pass membrane protein</topology>
    </subcellularLocation>
</comment>
<evidence type="ECO:0000256" key="13">
    <source>
        <dbReference type="SAM" id="Phobius"/>
    </source>
</evidence>
<dbReference type="Pfam" id="PF09397">
    <property type="entry name" value="FtsK_gamma"/>
    <property type="match status" value="1"/>
</dbReference>
<keyword evidence="4" id="KW-0132">Cell division</keyword>
<evidence type="ECO:0000256" key="6">
    <source>
        <dbReference type="ARBA" id="ARBA00022741"/>
    </source>
</evidence>
<dbReference type="PANTHER" id="PTHR22683">
    <property type="entry name" value="SPORULATION PROTEIN RELATED"/>
    <property type="match status" value="1"/>
</dbReference>
<evidence type="ECO:0000256" key="4">
    <source>
        <dbReference type="ARBA" id="ARBA00022618"/>
    </source>
</evidence>
<dbReference type="Gene3D" id="3.40.50.300">
    <property type="entry name" value="P-loop containing nucleotide triphosphate hydrolases"/>
    <property type="match status" value="1"/>
</dbReference>
<dbReference type="GO" id="GO:0003677">
    <property type="term" value="F:DNA binding"/>
    <property type="evidence" value="ECO:0007669"/>
    <property type="project" value="UniProtKB-KW"/>
</dbReference>
<evidence type="ECO:0000256" key="11">
    <source>
        <dbReference type="ARBA" id="ARBA00023136"/>
    </source>
</evidence>
<evidence type="ECO:0000256" key="9">
    <source>
        <dbReference type="ARBA" id="ARBA00022989"/>
    </source>
</evidence>
<dbReference type="InterPro" id="IPR027417">
    <property type="entry name" value="P-loop_NTPase"/>
</dbReference>
<comment type="similarity">
    <text evidence="2">Belongs to the FtsK/SpoIIIE/SftA family.</text>
</comment>
<keyword evidence="7" id="KW-0159">Chromosome partition</keyword>
<dbReference type="Pfam" id="PF01580">
    <property type="entry name" value="FtsK_SpoIIIE"/>
    <property type="match status" value="1"/>
</dbReference>
<organism evidence="15 16">
    <name type="scientific">Rotaria magnacalcarata</name>
    <dbReference type="NCBI Taxonomy" id="392030"/>
    <lineage>
        <taxon>Eukaryota</taxon>
        <taxon>Metazoa</taxon>
        <taxon>Spiralia</taxon>
        <taxon>Gnathifera</taxon>
        <taxon>Rotifera</taxon>
        <taxon>Eurotatoria</taxon>
        <taxon>Bdelloidea</taxon>
        <taxon>Philodinida</taxon>
        <taxon>Philodinidae</taxon>
        <taxon>Rotaria</taxon>
    </lineage>
</organism>
<dbReference type="Proteomes" id="UP000663887">
    <property type="component" value="Unassembled WGS sequence"/>
</dbReference>
<evidence type="ECO:0000256" key="2">
    <source>
        <dbReference type="ARBA" id="ARBA00006474"/>
    </source>
</evidence>
<dbReference type="Gene3D" id="1.10.340.30">
    <property type="entry name" value="Hypothetical protein, domain 2"/>
    <property type="match status" value="1"/>
</dbReference>
<keyword evidence="6" id="KW-0547">Nucleotide-binding</keyword>
<keyword evidence="12" id="KW-0131">Cell cycle</keyword>
<dbReference type="PANTHER" id="PTHR22683:SF41">
    <property type="entry name" value="DNA TRANSLOCASE FTSK"/>
    <property type="match status" value="1"/>
</dbReference>
<dbReference type="Pfam" id="PF17854">
    <property type="entry name" value="FtsK_alpha"/>
    <property type="match status" value="1"/>
</dbReference>
<dbReference type="Pfam" id="PF03352">
    <property type="entry name" value="Adenine_glyco"/>
    <property type="match status" value="1"/>
</dbReference>
<evidence type="ECO:0000256" key="7">
    <source>
        <dbReference type="ARBA" id="ARBA00022829"/>
    </source>
</evidence>
<evidence type="ECO:0000256" key="12">
    <source>
        <dbReference type="ARBA" id="ARBA00023306"/>
    </source>
</evidence>
<keyword evidence="8" id="KW-0067">ATP-binding</keyword>
<accession>A0A816P4W8</accession>
<dbReference type="AlphaFoldDB" id="A0A816P4W8"/>
<protein>
    <recommendedName>
        <fullName evidence="14">FtsK domain-containing protein</fullName>
    </recommendedName>
</protein>
<sequence>MALVTYNPFDPGWTHLSSETRMVSNAMGASGAWVADFLIGFFGQATGLIPFLCLIEASMIWWPRSYVSPMFRRIGYVFLLTIVAVICFIFIDQPTDAMSNASGGIVGFEIGRSLVNVIGVIYATISLGVMIFLLATLCFGIRWLQMIRSVWQWPVALKEMLGYSTQKTIQKAPVKPVAVEAAEPQTIDPPTEFDSQNFGLNDFESHSTALEQAVAKHEHPHEVSQQTATDDFLRGFGMADETKISIPNLPIHPTLETEVPAMIRLATEQAEYVAPESISQPVPDEIPEHTSWLAQHRDWKAKNQAAEVQPPVSAEAEKPAVPLEEPPEADVFDRLFQSLGSSTSHAPPKVNPPPVESVSSSFTGLDVFERAVSSLDKASAKPAVPVTFESLQADFVKVDSPSLVTVDLVEETSAVANDFEEDSVEDDVLVDANGRRISHSFATVEKRKDLSPLPSMDLLDRPDPHRKVSYSADELRSLAQLLEIKLKEFNIKAEVVDAQPGPVVTRFELDLAAGIKASKVTGIARDLARSLSMASVRVVEVIPGKPYIGIEIPNVRREMVRLIELLETNEYRDPKALISMAMGKDIAGRPVLTDLAKAPHMLVAGTTGSGKSVAVNAMLLSMLLKYTPLQLRLILIDPKQLELSNYNGIPHLLTPVVTDMKDAASSLNWCVGEMERRYKLLSIFKVRNADAFNQKVEEAIANGEELIDPTWKVDDYAIQQTAPRLKPLPMIVVVADEFADMIMQVGKKSEDLIQRLAQKSRAAGIHLILATQRPSVDVITGLIKANIPTRVALRVNSKIDSRTILDEGGAEYLLGHGDMLFLGPGKNEPERVHGAFISDDEVNKVCDAWRERGSPDYVDEILTPYDDDTEKGQGRLLEDGGAARDAMFDQVVSFVLETRKVSASAIQRKFSLGFNRAARLVDQMEEAGIISPMGANDEGGMAQSFDAIYQRALKRKGGEAVLNQLMPTILSPTELANIGDDRYLSMMTKGINQAGFHWQVIENKWPQFEEAFYGFDVERLAHLPDEAWENYLADARVVRNWQKISALKENVMFVRQLAQTHGSAGRFFADWPQDDQFGLLQYLKKHGSRLGGMTGAFFLRRMGKDVYLLSADVCVALQQAGLDIPQNPTSQKDLKAIGQLFNQWHQQTQLPYSHLSKIAAYSVGENYDADYILEKMGQDES</sequence>
<dbReference type="InterPro" id="IPR036388">
    <property type="entry name" value="WH-like_DNA-bd_sf"/>
</dbReference>
<dbReference type="EMBL" id="CAJNRG010002116">
    <property type="protein sequence ID" value="CAF2043652.1"/>
    <property type="molecule type" value="Genomic_DNA"/>
</dbReference>
<dbReference type="SUPFAM" id="SSF46785">
    <property type="entry name" value="Winged helix' DNA-binding domain"/>
    <property type="match status" value="1"/>
</dbReference>
<keyword evidence="3" id="KW-1003">Cell membrane</keyword>
<dbReference type="Gene3D" id="3.30.980.40">
    <property type="match status" value="1"/>
</dbReference>
<dbReference type="SUPFAM" id="SSF52540">
    <property type="entry name" value="P-loop containing nucleoside triphosphate hydrolases"/>
    <property type="match status" value="1"/>
</dbReference>
<name>A0A816P4W8_9BILA</name>
<proteinExistence type="inferred from homology"/>
<evidence type="ECO:0000313" key="16">
    <source>
        <dbReference type="Proteomes" id="UP000663887"/>
    </source>
</evidence>
<dbReference type="InterPro" id="IPR025199">
    <property type="entry name" value="FtsK_4TM"/>
</dbReference>
<feature type="transmembrane region" description="Helical" evidence="13">
    <location>
        <begin position="120"/>
        <end position="144"/>
    </location>
</feature>
<dbReference type="GO" id="GO:0005524">
    <property type="term" value="F:ATP binding"/>
    <property type="evidence" value="ECO:0007669"/>
    <property type="project" value="UniProtKB-KW"/>
</dbReference>
<comment type="caution">
    <text evidence="15">The sequence shown here is derived from an EMBL/GenBank/DDBJ whole genome shotgun (WGS) entry which is preliminary data.</text>
</comment>
<dbReference type="PROSITE" id="PS50901">
    <property type="entry name" value="FTSK"/>
    <property type="match status" value="1"/>
</dbReference>
<dbReference type="CDD" id="cd01127">
    <property type="entry name" value="TrwB_TraG_TraD_VirD4"/>
    <property type="match status" value="1"/>
</dbReference>
<gene>
    <name evidence="15" type="ORF">XDN619_LOCUS7188</name>
</gene>
<keyword evidence="5 13" id="KW-0812">Transmembrane</keyword>
<evidence type="ECO:0000256" key="5">
    <source>
        <dbReference type="ARBA" id="ARBA00022692"/>
    </source>
</evidence>
<dbReference type="InterPro" id="IPR018541">
    <property type="entry name" value="Ftsk_gamma"/>
</dbReference>